<dbReference type="Proteomes" id="UP001219525">
    <property type="component" value="Unassembled WGS sequence"/>
</dbReference>
<comment type="caution">
    <text evidence="1">The sequence shown here is derived from an EMBL/GenBank/DDBJ whole genome shotgun (WGS) entry which is preliminary data.</text>
</comment>
<keyword evidence="2" id="KW-1185">Reference proteome</keyword>
<gene>
    <name evidence="1" type="ORF">GGX14DRAFT_408304</name>
</gene>
<evidence type="ECO:0000313" key="2">
    <source>
        <dbReference type="Proteomes" id="UP001219525"/>
    </source>
</evidence>
<proteinExistence type="predicted"/>
<sequence>MVTKGHKLHLISADLMGLGASSRHARYILPFLSFICLQLGSGFQQSRHKQEIGDAREAELSKDRASGAEQRRIKLVKLEFESREPNDKMASMSGRKRVASPMAEADVTRHVPARLARRTTTGVWQKKLKTQESFYIIYESGQNFPELWGQREGQKREDFLKVANFDGPYFPPPIVLSSLPIEFHASFAHRQRQVQADRKRRVTALRGVVLTHKFGVG</sequence>
<evidence type="ECO:0000313" key="1">
    <source>
        <dbReference type="EMBL" id="KAJ7190115.1"/>
    </source>
</evidence>
<reference evidence="1" key="1">
    <citation type="submission" date="2023-03" db="EMBL/GenBank/DDBJ databases">
        <title>Massive genome expansion in bonnet fungi (Mycena s.s.) driven by repeated elements and novel gene families across ecological guilds.</title>
        <authorList>
            <consortium name="Lawrence Berkeley National Laboratory"/>
            <person name="Harder C.B."/>
            <person name="Miyauchi S."/>
            <person name="Viragh M."/>
            <person name="Kuo A."/>
            <person name="Thoen E."/>
            <person name="Andreopoulos B."/>
            <person name="Lu D."/>
            <person name="Skrede I."/>
            <person name="Drula E."/>
            <person name="Henrissat B."/>
            <person name="Morin E."/>
            <person name="Kohler A."/>
            <person name="Barry K."/>
            <person name="LaButti K."/>
            <person name="Morin E."/>
            <person name="Salamov A."/>
            <person name="Lipzen A."/>
            <person name="Mereny Z."/>
            <person name="Hegedus B."/>
            <person name="Baldrian P."/>
            <person name="Stursova M."/>
            <person name="Weitz H."/>
            <person name="Taylor A."/>
            <person name="Grigoriev I.V."/>
            <person name="Nagy L.G."/>
            <person name="Martin F."/>
            <person name="Kauserud H."/>
        </authorList>
    </citation>
    <scope>NUCLEOTIDE SEQUENCE</scope>
    <source>
        <strain evidence="1">9144</strain>
    </source>
</reference>
<dbReference type="EMBL" id="JARJCW010000157">
    <property type="protein sequence ID" value="KAJ7190115.1"/>
    <property type="molecule type" value="Genomic_DNA"/>
</dbReference>
<organism evidence="1 2">
    <name type="scientific">Mycena pura</name>
    <dbReference type="NCBI Taxonomy" id="153505"/>
    <lineage>
        <taxon>Eukaryota</taxon>
        <taxon>Fungi</taxon>
        <taxon>Dikarya</taxon>
        <taxon>Basidiomycota</taxon>
        <taxon>Agaricomycotina</taxon>
        <taxon>Agaricomycetes</taxon>
        <taxon>Agaricomycetidae</taxon>
        <taxon>Agaricales</taxon>
        <taxon>Marasmiineae</taxon>
        <taxon>Mycenaceae</taxon>
        <taxon>Mycena</taxon>
    </lineage>
</organism>
<name>A0AAD6UPK4_9AGAR</name>
<accession>A0AAD6UPK4</accession>
<dbReference type="AlphaFoldDB" id="A0AAD6UPK4"/>
<protein>
    <submittedName>
        <fullName evidence="1">Uncharacterized protein</fullName>
    </submittedName>
</protein>